<dbReference type="AlphaFoldDB" id="A0A9P9JPL9"/>
<dbReference type="InterPro" id="IPR050562">
    <property type="entry name" value="FAD_mOase_fung"/>
</dbReference>
<comment type="subcellular location">
    <subcellularLocation>
        <location evidence="2">Membrane</location>
    </subcellularLocation>
</comment>
<keyword evidence="10 11" id="KW-0472">Membrane</keyword>
<evidence type="ECO:0000256" key="8">
    <source>
        <dbReference type="ARBA" id="ARBA00023002"/>
    </source>
</evidence>
<evidence type="ECO:0000256" key="2">
    <source>
        <dbReference type="ARBA" id="ARBA00004370"/>
    </source>
</evidence>
<keyword evidence="9" id="KW-0503">Monooxygenase</keyword>
<feature type="domain" description="FAD-binding" evidence="12">
    <location>
        <begin position="281"/>
        <end position="343"/>
    </location>
</feature>
<keyword evidence="14" id="KW-1185">Reference proteome</keyword>
<protein>
    <recommendedName>
        <fullName evidence="12">FAD-binding domain-containing protein</fullName>
    </recommendedName>
</protein>
<keyword evidence="8" id="KW-0560">Oxidoreductase</keyword>
<keyword evidence="4" id="KW-0285">Flavoprotein</keyword>
<evidence type="ECO:0000256" key="10">
    <source>
        <dbReference type="ARBA" id="ARBA00023136"/>
    </source>
</evidence>
<dbReference type="PANTHER" id="PTHR47356">
    <property type="entry name" value="FAD-DEPENDENT MONOOXYGENASE ASQG-RELATED"/>
    <property type="match status" value="1"/>
</dbReference>
<comment type="cofactor">
    <cofactor evidence="1">
        <name>FAD</name>
        <dbReference type="ChEBI" id="CHEBI:57692"/>
    </cofactor>
</comment>
<dbReference type="Proteomes" id="UP000720189">
    <property type="component" value="Unassembled WGS sequence"/>
</dbReference>
<feature type="transmembrane region" description="Helical" evidence="11">
    <location>
        <begin position="744"/>
        <end position="769"/>
    </location>
</feature>
<dbReference type="PANTHER" id="PTHR47356:SF2">
    <property type="entry name" value="FAD-BINDING DOMAIN-CONTAINING PROTEIN-RELATED"/>
    <property type="match status" value="1"/>
</dbReference>
<gene>
    <name evidence="13" type="ORF">BKA55DRAFT_719850</name>
</gene>
<organism evidence="13 14">
    <name type="scientific">Fusarium redolens</name>
    <dbReference type="NCBI Taxonomy" id="48865"/>
    <lineage>
        <taxon>Eukaryota</taxon>
        <taxon>Fungi</taxon>
        <taxon>Dikarya</taxon>
        <taxon>Ascomycota</taxon>
        <taxon>Pezizomycotina</taxon>
        <taxon>Sordariomycetes</taxon>
        <taxon>Hypocreomycetidae</taxon>
        <taxon>Hypocreales</taxon>
        <taxon>Nectriaceae</taxon>
        <taxon>Fusarium</taxon>
        <taxon>Fusarium redolens species complex</taxon>
    </lineage>
</organism>
<name>A0A9P9JPL9_FUSRE</name>
<evidence type="ECO:0000313" key="14">
    <source>
        <dbReference type="Proteomes" id="UP000720189"/>
    </source>
</evidence>
<feature type="transmembrane region" description="Helical" evidence="11">
    <location>
        <begin position="537"/>
        <end position="560"/>
    </location>
</feature>
<keyword evidence="7 11" id="KW-1133">Transmembrane helix</keyword>
<evidence type="ECO:0000256" key="7">
    <source>
        <dbReference type="ARBA" id="ARBA00022989"/>
    </source>
</evidence>
<accession>A0A9P9JPL9</accession>
<dbReference type="OrthoDB" id="2431938at2759"/>
<dbReference type="SUPFAM" id="SSF51905">
    <property type="entry name" value="FAD/NAD(P)-binding domain"/>
    <property type="match status" value="1"/>
</dbReference>
<evidence type="ECO:0000256" key="6">
    <source>
        <dbReference type="ARBA" id="ARBA00022827"/>
    </source>
</evidence>
<dbReference type="PRINTS" id="PR00420">
    <property type="entry name" value="RNGMNOXGNASE"/>
</dbReference>
<evidence type="ECO:0000256" key="4">
    <source>
        <dbReference type="ARBA" id="ARBA00022630"/>
    </source>
</evidence>
<evidence type="ECO:0000256" key="11">
    <source>
        <dbReference type="SAM" id="Phobius"/>
    </source>
</evidence>
<dbReference type="Pfam" id="PF01494">
    <property type="entry name" value="FAD_binding_3"/>
    <property type="match status" value="2"/>
</dbReference>
<dbReference type="Gene3D" id="3.50.50.60">
    <property type="entry name" value="FAD/NAD(P)-binding domain"/>
    <property type="match status" value="1"/>
</dbReference>
<dbReference type="GO" id="GO:0016020">
    <property type="term" value="C:membrane"/>
    <property type="evidence" value="ECO:0007669"/>
    <property type="project" value="UniProtKB-SubCell"/>
</dbReference>
<evidence type="ECO:0000313" key="13">
    <source>
        <dbReference type="EMBL" id="KAH7210834.1"/>
    </source>
</evidence>
<evidence type="ECO:0000256" key="3">
    <source>
        <dbReference type="ARBA" id="ARBA00007992"/>
    </source>
</evidence>
<comment type="similarity">
    <text evidence="3">Belongs to the paxM FAD-dependent monooxygenase family.</text>
</comment>
<dbReference type="EMBL" id="JAGMUX010000031">
    <property type="protein sequence ID" value="KAH7210834.1"/>
    <property type="molecule type" value="Genomic_DNA"/>
</dbReference>
<feature type="domain" description="FAD-binding" evidence="12">
    <location>
        <begin position="4"/>
        <end position="172"/>
    </location>
</feature>
<evidence type="ECO:0000256" key="5">
    <source>
        <dbReference type="ARBA" id="ARBA00022692"/>
    </source>
</evidence>
<dbReference type="GO" id="GO:0071949">
    <property type="term" value="F:FAD binding"/>
    <property type="evidence" value="ECO:0007669"/>
    <property type="project" value="InterPro"/>
</dbReference>
<dbReference type="GeneID" id="70230934"/>
<proteinExistence type="inferred from homology"/>
<dbReference type="GO" id="GO:0004497">
    <property type="term" value="F:monooxygenase activity"/>
    <property type="evidence" value="ECO:0007669"/>
    <property type="project" value="UniProtKB-KW"/>
</dbReference>
<evidence type="ECO:0000256" key="9">
    <source>
        <dbReference type="ARBA" id="ARBA00023033"/>
    </source>
</evidence>
<reference evidence="13" key="1">
    <citation type="journal article" date="2021" name="Nat. Commun.">
        <title>Genetic determinants of endophytism in the Arabidopsis root mycobiome.</title>
        <authorList>
            <person name="Mesny F."/>
            <person name="Miyauchi S."/>
            <person name="Thiergart T."/>
            <person name="Pickel B."/>
            <person name="Atanasova L."/>
            <person name="Karlsson M."/>
            <person name="Huettel B."/>
            <person name="Barry K.W."/>
            <person name="Haridas S."/>
            <person name="Chen C."/>
            <person name="Bauer D."/>
            <person name="Andreopoulos W."/>
            <person name="Pangilinan J."/>
            <person name="LaButti K."/>
            <person name="Riley R."/>
            <person name="Lipzen A."/>
            <person name="Clum A."/>
            <person name="Drula E."/>
            <person name="Henrissat B."/>
            <person name="Kohler A."/>
            <person name="Grigoriev I.V."/>
            <person name="Martin F.M."/>
            <person name="Hacquard S."/>
        </authorList>
    </citation>
    <scope>NUCLEOTIDE SEQUENCE</scope>
    <source>
        <strain evidence="13">MPI-CAGE-AT-0023</strain>
    </source>
</reference>
<dbReference type="InterPro" id="IPR002938">
    <property type="entry name" value="FAD-bd"/>
</dbReference>
<evidence type="ECO:0000256" key="1">
    <source>
        <dbReference type="ARBA" id="ARBA00001974"/>
    </source>
</evidence>
<comment type="caution">
    <text evidence="13">The sequence shown here is derived from an EMBL/GenBank/DDBJ whole genome shotgun (WGS) entry which is preliminary data.</text>
</comment>
<dbReference type="InterPro" id="IPR036188">
    <property type="entry name" value="FAD/NAD-bd_sf"/>
</dbReference>
<feature type="transmembrane region" description="Helical" evidence="11">
    <location>
        <begin position="451"/>
        <end position="468"/>
    </location>
</feature>
<sequence>MGFKVIIVGGSVAGLSVANMLEKFDIDYILLEAYPHIAPQVGASIGILPNGFRILDQLGCFEPILDIAGNCRYTIGAMHGPDGLPLTAPSPTSISVHFEKRVGYPSIFIDRQMLLQILYDNLKHKNRVLTKKRVSRIELVNGGVQAHAQDGSVYEGDIVVGADGIHSAVRDEMWRLGKEQSPGYFPEDENSRVPVSTRCIFGISKRPSGLGSRSQQMVVGEGHAYLIIAAPGDRTYWFLFDGLPETKYGRDISKYTKADEEGLVKERRDDHITRDITFGELYDQRIMSTLVPLEEYVFDRWHYERIVTIGDSAHKIDPASGQGGNGAIESAALLVNALVRQLKLSPQGLSDSQIDTALSEVHALRYGRAKRLVEQAHSLQMMISQRFPFSRFLFKPLVPLFGQDAFVDIVTPICCEATRIQGIPVPKRPHFVPFEDELPAKPIKGGLVRRVPWMLTSGTLGLLLVAALKNQDLGARTGVLYSAFQRWGAGGLLAKLVGQSLAASLVNLIPILSAWLIEGSRHGNALNPLSWIRVYSLIYTLIGPSSVLPCFCLSSVLFSTKSIINRPVDPKIAQSIVPGVLLGYVAPTVAALLPIRDTKLRHCVGKFWQAYPLFCAVFTKGLAAIRTGRIENSGQPEAETKVEDRPIDYAPQSALQLYTNEDVAPLKLSHGFALALCVAVPVIAKTVSTAATHLSADWALSAMSQVAPFGPNTGIISAASGLAYSLYAVWELRSLGFVRTKQAVLGGLASLGALGLAGPGAMIACIDYWREHVISSLSP</sequence>
<feature type="transmembrane region" description="Helical" evidence="11">
    <location>
        <begin position="714"/>
        <end position="732"/>
    </location>
</feature>
<feature type="transmembrane region" description="Helical" evidence="11">
    <location>
        <begin position="672"/>
        <end position="694"/>
    </location>
</feature>
<keyword evidence="6" id="KW-0274">FAD</keyword>
<keyword evidence="5 11" id="KW-0812">Transmembrane</keyword>
<feature type="transmembrane region" description="Helical" evidence="11">
    <location>
        <begin position="572"/>
        <end position="595"/>
    </location>
</feature>
<evidence type="ECO:0000259" key="12">
    <source>
        <dbReference type="Pfam" id="PF01494"/>
    </source>
</evidence>
<dbReference type="RefSeq" id="XP_046041605.1">
    <property type="nucleotide sequence ID" value="XM_046200980.1"/>
</dbReference>